<organism evidence="1 2">
    <name type="scientific">Sutterella wadsworthensis HGA0223</name>
    <dbReference type="NCBI Taxonomy" id="1203554"/>
    <lineage>
        <taxon>Bacteria</taxon>
        <taxon>Pseudomonadati</taxon>
        <taxon>Pseudomonadota</taxon>
        <taxon>Betaproteobacteria</taxon>
        <taxon>Burkholderiales</taxon>
        <taxon>Sutterellaceae</taxon>
        <taxon>Sutterella</taxon>
    </lineage>
</organism>
<evidence type="ECO:0000313" key="2">
    <source>
        <dbReference type="Proteomes" id="UP000014400"/>
    </source>
</evidence>
<dbReference type="Proteomes" id="UP000014400">
    <property type="component" value="Unassembled WGS sequence"/>
</dbReference>
<dbReference type="RefSeq" id="WP_016474033.1">
    <property type="nucleotide sequence ID" value="NZ_KE150480.1"/>
</dbReference>
<dbReference type="PATRIC" id="fig|1203554.3.peg.672"/>
<comment type="caution">
    <text evidence="1">The sequence shown here is derived from an EMBL/GenBank/DDBJ whole genome shotgun (WGS) entry which is preliminary data.</text>
</comment>
<reference evidence="1 2" key="1">
    <citation type="submission" date="2013-04" db="EMBL/GenBank/DDBJ databases">
        <title>The Genome Sequence of Sutterella wadsworthensis HGA0223.</title>
        <authorList>
            <consortium name="The Broad Institute Genomics Platform"/>
            <person name="Earl A."/>
            <person name="Ward D."/>
            <person name="Feldgarden M."/>
            <person name="Gevers D."/>
            <person name="Schmidt T.M."/>
            <person name="Dover J."/>
            <person name="Dai D."/>
            <person name="Walker B."/>
            <person name="Young S."/>
            <person name="Zeng Q."/>
            <person name="Gargeya S."/>
            <person name="Fitzgerald M."/>
            <person name="Haas B."/>
            <person name="Abouelleil A."/>
            <person name="Allen A.W."/>
            <person name="Alvarado L."/>
            <person name="Arachchi H.M."/>
            <person name="Berlin A.M."/>
            <person name="Chapman S.B."/>
            <person name="Gainer-Dewar J."/>
            <person name="Goldberg J."/>
            <person name="Griggs A."/>
            <person name="Gujja S."/>
            <person name="Hansen M."/>
            <person name="Howarth C."/>
            <person name="Imamovic A."/>
            <person name="Ireland A."/>
            <person name="Larimer J."/>
            <person name="McCowan C."/>
            <person name="Murphy C."/>
            <person name="Pearson M."/>
            <person name="Poon T.W."/>
            <person name="Priest M."/>
            <person name="Roberts A."/>
            <person name="Saif S."/>
            <person name="Shea T."/>
            <person name="Sisk P."/>
            <person name="Sykes S."/>
            <person name="Wortman J."/>
            <person name="Nusbaum C."/>
            <person name="Birren B."/>
        </authorList>
    </citation>
    <scope>NUCLEOTIDE SEQUENCE [LARGE SCALE GENOMIC DNA]</scope>
    <source>
        <strain evidence="1 2">HGA0223</strain>
    </source>
</reference>
<dbReference type="EMBL" id="ATCF01000012">
    <property type="protein sequence ID" value="EPD99878.1"/>
    <property type="molecule type" value="Genomic_DNA"/>
</dbReference>
<dbReference type="HOGENOM" id="CLU_1179722_0_0_4"/>
<accession>S3BEY6</accession>
<protein>
    <submittedName>
        <fullName evidence="1">Uncharacterized protein</fullName>
    </submittedName>
</protein>
<dbReference type="AlphaFoldDB" id="S3BEY6"/>
<proteinExistence type="predicted"/>
<name>S3BEY6_9BURK</name>
<gene>
    <name evidence="1" type="ORF">HMPREF1476_00682</name>
</gene>
<dbReference type="eggNOG" id="ENOG5032QHW">
    <property type="taxonomic scope" value="Bacteria"/>
</dbReference>
<evidence type="ECO:0000313" key="1">
    <source>
        <dbReference type="EMBL" id="EPD99878.1"/>
    </source>
</evidence>
<dbReference type="GeneID" id="64061493"/>
<sequence length="206" mass="22400">MPQYDLIVPSGEAVLVDRATGVRLRLSAESGPLRLGSVTLDFAVEPKGLNASSGQPGEAAGAQTAPLSVPTVSQDYGQTASDPTLAAFERMQRLPPGFGANPAEAFGEGPIPTPASHSPVRVLDAPLEGLTRDEFEETLAALVRRRDDVERETEFLREIEADPLDIDDLKTELSKIDQQFSAVSKRFSDWERLQKRIDEEHAADTF</sequence>
<keyword evidence="2" id="KW-1185">Reference proteome</keyword>